<protein>
    <submittedName>
        <fullName evidence="2">Type II toxin-antitoxin system HicB family antitoxin</fullName>
    </submittedName>
</protein>
<dbReference type="EMBL" id="WLYP01000002">
    <property type="protein sequence ID" value="MTD34962.1"/>
    <property type="molecule type" value="Genomic_DNA"/>
</dbReference>
<evidence type="ECO:0000313" key="2">
    <source>
        <dbReference type="EMBL" id="MTD34962.1"/>
    </source>
</evidence>
<proteinExistence type="predicted"/>
<dbReference type="SUPFAM" id="SSF143100">
    <property type="entry name" value="TTHA1013/TTHA0281-like"/>
    <property type="match status" value="1"/>
</dbReference>
<accession>A0A6A8NE53</accession>
<sequence>MKKVYPAIFEKDPVGYSIFFPDIEGAVTQCENVSEGLEIASDALGIMLGDLVEKNQLLPVPTPINALSLDLDKQFATLVSVELNDYLKGDQLDKKTIKIPHWLNVRAMNAKINFSKTMAEALEKKLNL</sequence>
<dbReference type="AlphaFoldDB" id="A0A6A8NE53"/>
<reference evidence="2" key="1">
    <citation type="submission" date="2019-10" db="EMBL/GenBank/DDBJ databases">
        <title>Identification of the same linezolid-resistant Tn6246::fexB-poxtA-carrying Enterococcus faecium strain colonizing a hospitalized patient and bovines in different continents.</title>
        <authorList>
            <person name="Tedim A.P."/>
            <person name="Freitas A.R."/>
            <person name="Novais C."/>
            <person name="Duarte B."/>
            <person name="Elghaieb H."/>
            <person name="Abbassi M.S."/>
            <person name="Peixe L."/>
        </authorList>
    </citation>
    <scope>NUCLEOTIDE SEQUENCE</scope>
    <source>
        <strain evidence="2">2FEZ</strain>
    </source>
</reference>
<dbReference type="InterPro" id="IPR031807">
    <property type="entry name" value="HicB-like"/>
</dbReference>
<feature type="domain" description="HicB-like antitoxin of toxin-antitoxin system" evidence="1">
    <location>
        <begin position="5"/>
        <end position="103"/>
    </location>
</feature>
<organism evidence="2">
    <name type="scientific">Enterococcus faecium</name>
    <name type="common">Streptococcus faecium</name>
    <dbReference type="NCBI Taxonomy" id="1352"/>
    <lineage>
        <taxon>Bacteria</taxon>
        <taxon>Bacillati</taxon>
        <taxon>Bacillota</taxon>
        <taxon>Bacilli</taxon>
        <taxon>Lactobacillales</taxon>
        <taxon>Enterococcaceae</taxon>
        <taxon>Enterococcus</taxon>
    </lineage>
</organism>
<evidence type="ECO:0000259" key="1">
    <source>
        <dbReference type="Pfam" id="PF15919"/>
    </source>
</evidence>
<dbReference type="Gene3D" id="3.30.160.250">
    <property type="match status" value="1"/>
</dbReference>
<dbReference type="Pfam" id="PF15919">
    <property type="entry name" value="HicB_lk_antitox"/>
    <property type="match status" value="1"/>
</dbReference>
<comment type="caution">
    <text evidence="2">The sequence shown here is derived from an EMBL/GenBank/DDBJ whole genome shotgun (WGS) entry which is preliminary data.</text>
</comment>
<dbReference type="RefSeq" id="WP_086339316.1">
    <property type="nucleotide sequence ID" value="NZ_JACYYY010000002.1"/>
</dbReference>
<dbReference type="InterPro" id="IPR035069">
    <property type="entry name" value="TTHA1013/TTHA0281-like"/>
</dbReference>
<name>A0A6A8NE53_ENTFC</name>
<gene>
    <name evidence="2" type="ORF">GKZ95_03580</name>
</gene>